<sequence>MAIEFEAAHTAKQLGPERLTLISRHELYDPDWCLAKVSEGRMAFTLEQVLRTEYARTGLVNTLFDWTVIAKCDAPLLAERFGDRADRLVFRLLPGWPQWRADAVVAVPLEGPWRAPVALPVHWWATGGPE</sequence>
<gene>
    <name evidence="1" type="ORF">ACIGW0_00530</name>
</gene>
<reference evidence="1 2" key="1">
    <citation type="submission" date="2024-10" db="EMBL/GenBank/DDBJ databases">
        <title>The Natural Products Discovery Center: Release of the First 8490 Sequenced Strains for Exploring Actinobacteria Biosynthetic Diversity.</title>
        <authorList>
            <person name="Kalkreuter E."/>
            <person name="Kautsar S.A."/>
            <person name="Yang D."/>
            <person name="Bader C.D."/>
            <person name="Teijaro C.N."/>
            <person name="Fluegel L."/>
            <person name="Davis C.M."/>
            <person name="Simpson J.R."/>
            <person name="Lauterbach L."/>
            <person name="Steele A.D."/>
            <person name="Gui C."/>
            <person name="Meng S."/>
            <person name="Li G."/>
            <person name="Viehrig K."/>
            <person name="Ye F."/>
            <person name="Su P."/>
            <person name="Kiefer A.F."/>
            <person name="Nichols A."/>
            <person name="Cepeda A.J."/>
            <person name="Yan W."/>
            <person name="Fan B."/>
            <person name="Jiang Y."/>
            <person name="Adhikari A."/>
            <person name="Zheng C.-J."/>
            <person name="Schuster L."/>
            <person name="Cowan T.M."/>
            <person name="Smanski M.J."/>
            <person name="Chevrette M.G."/>
            <person name="De Carvalho L.P.S."/>
            <person name="Shen B."/>
        </authorList>
    </citation>
    <scope>NUCLEOTIDE SEQUENCE [LARGE SCALE GENOMIC DNA]</scope>
    <source>
        <strain evidence="1 2">NPDC053346</strain>
    </source>
</reference>
<evidence type="ECO:0000313" key="1">
    <source>
        <dbReference type="EMBL" id="MFI9117891.1"/>
    </source>
</evidence>
<comment type="caution">
    <text evidence="1">The sequence shown here is derived from an EMBL/GenBank/DDBJ whole genome shotgun (WGS) entry which is preliminary data.</text>
</comment>
<accession>A0ABW8CLZ8</accession>
<organism evidence="1 2">
    <name type="scientific">Streptomyces bikiniensis</name>
    <dbReference type="NCBI Taxonomy" id="1896"/>
    <lineage>
        <taxon>Bacteria</taxon>
        <taxon>Bacillati</taxon>
        <taxon>Actinomycetota</taxon>
        <taxon>Actinomycetes</taxon>
        <taxon>Kitasatosporales</taxon>
        <taxon>Streptomycetaceae</taxon>
        <taxon>Streptomyces</taxon>
    </lineage>
</organism>
<dbReference type="Proteomes" id="UP001614391">
    <property type="component" value="Unassembled WGS sequence"/>
</dbReference>
<name>A0ABW8CLZ8_STRBI</name>
<evidence type="ECO:0000313" key="2">
    <source>
        <dbReference type="Proteomes" id="UP001614391"/>
    </source>
</evidence>
<dbReference type="RefSeq" id="WP_399609457.1">
    <property type="nucleotide sequence ID" value="NZ_JBITYT010000001.1"/>
</dbReference>
<protein>
    <submittedName>
        <fullName evidence="1">Uncharacterized protein</fullName>
    </submittedName>
</protein>
<dbReference type="EMBL" id="JBITYT010000001">
    <property type="protein sequence ID" value="MFI9117891.1"/>
    <property type="molecule type" value="Genomic_DNA"/>
</dbReference>
<keyword evidence="2" id="KW-1185">Reference proteome</keyword>
<proteinExistence type="predicted"/>